<dbReference type="EMBL" id="GBXM01089990">
    <property type="protein sequence ID" value="JAH18587.1"/>
    <property type="molecule type" value="Transcribed_RNA"/>
</dbReference>
<dbReference type="AlphaFoldDB" id="A0A0E9QQ19"/>
<proteinExistence type="predicted"/>
<accession>A0A0E9QQ19</accession>
<reference evidence="1" key="2">
    <citation type="journal article" date="2015" name="Fish Shellfish Immunol.">
        <title>Early steps in the European eel (Anguilla anguilla)-Vibrio vulnificus interaction in the gills: Role of the RtxA13 toxin.</title>
        <authorList>
            <person name="Callol A."/>
            <person name="Pajuelo D."/>
            <person name="Ebbesson L."/>
            <person name="Teles M."/>
            <person name="MacKenzie S."/>
            <person name="Amaro C."/>
        </authorList>
    </citation>
    <scope>NUCLEOTIDE SEQUENCE</scope>
</reference>
<reference evidence="1" key="1">
    <citation type="submission" date="2014-11" db="EMBL/GenBank/DDBJ databases">
        <authorList>
            <person name="Amaro Gonzalez C."/>
        </authorList>
    </citation>
    <scope>NUCLEOTIDE SEQUENCE</scope>
</reference>
<name>A0A0E9QQ19_ANGAN</name>
<evidence type="ECO:0000313" key="1">
    <source>
        <dbReference type="EMBL" id="JAH18587.1"/>
    </source>
</evidence>
<sequence>MGTMDQISEESQFSLSVCPVSLLTSRGVCQPTNTVDLSKVLYCAWSHYP</sequence>
<organism evidence="1">
    <name type="scientific">Anguilla anguilla</name>
    <name type="common">European freshwater eel</name>
    <name type="synonym">Muraena anguilla</name>
    <dbReference type="NCBI Taxonomy" id="7936"/>
    <lineage>
        <taxon>Eukaryota</taxon>
        <taxon>Metazoa</taxon>
        <taxon>Chordata</taxon>
        <taxon>Craniata</taxon>
        <taxon>Vertebrata</taxon>
        <taxon>Euteleostomi</taxon>
        <taxon>Actinopterygii</taxon>
        <taxon>Neopterygii</taxon>
        <taxon>Teleostei</taxon>
        <taxon>Anguilliformes</taxon>
        <taxon>Anguillidae</taxon>
        <taxon>Anguilla</taxon>
    </lineage>
</organism>
<protein>
    <submittedName>
        <fullName evidence="1">Uncharacterized protein</fullName>
    </submittedName>
</protein>